<dbReference type="EMBL" id="SMOL01000143">
    <property type="protein sequence ID" value="KAB2631083.1"/>
    <property type="molecule type" value="Genomic_DNA"/>
</dbReference>
<organism evidence="2 3">
    <name type="scientific">Pyrus ussuriensis x Pyrus communis</name>
    <dbReference type="NCBI Taxonomy" id="2448454"/>
    <lineage>
        <taxon>Eukaryota</taxon>
        <taxon>Viridiplantae</taxon>
        <taxon>Streptophyta</taxon>
        <taxon>Embryophyta</taxon>
        <taxon>Tracheophyta</taxon>
        <taxon>Spermatophyta</taxon>
        <taxon>Magnoliopsida</taxon>
        <taxon>eudicotyledons</taxon>
        <taxon>Gunneridae</taxon>
        <taxon>Pentapetalae</taxon>
        <taxon>rosids</taxon>
        <taxon>fabids</taxon>
        <taxon>Rosales</taxon>
        <taxon>Rosaceae</taxon>
        <taxon>Amygdaloideae</taxon>
        <taxon>Maleae</taxon>
        <taxon>Pyrus</taxon>
    </lineage>
</organism>
<dbReference type="AlphaFoldDB" id="A0A5N5HW96"/>
<comment type="caution">
    <text evidence="2">The sequence shown here is derived from an EMBL/GenBank/DDBJ whole genome shotgun (WGS) entry which is preliminary data.</text>
</comment>
<dbReference type="OrthoDB" id="1111569at2759"/>
<evidence type="ECO:0000313" key="2">
    <source>
        <dbReference type="EMBL" id="KAB2631083.1"/>
    </source>
</evidence>
<reference evidence="2 3" key="3">
    <citation type="submission" date="2019-11" db="EMBL/GenBank/DDBJ databases">
        <title>A de novo genome assembly of a pear dwarfing rootstock.</title>
        <authorList>
            <person name="Wang F."/>
            <person name="Wang J."/>
            <person name="Li S."/>
            <person name="Zhang Y."/>
            <person name="Fang M."/>
            <person name="Ma L."/>
            <person name="Zhao Y."/>
            <person name="Jiang S."/>
        </authorList>
    </citation>
    <scope>NUCLEOTIDE SEQUENCE [LARGE SCALE GENOMIC DNA]</scope>
    <source>
        <strain evidence="2">S2</strain>
        <tissue evidence="2">Leaf</tissue>
    </source>
</reference>
<proteinExistence type="predicted"/>
<keyword evidence="1" id="KW-0175">Coiled coil</keyword>
<accession>A0A5N5HW96</accession>
<feature type="coiled-coil region" evidence="1">
    <location>
        <begin position="7"/>
        <end position="62"/>
    </location>
</feature>
<gene>
    <name evidence="2" type="ORF">D8674_008602</name>
</gene>
<name>A0A5N5HW96_9ROSA</name>
<sequence>MKVKKEHDELKNKLVQLESENEAEIEHQSQMEHKLHMLASENKILENELSGMKKKVEEFSIRSRKIDKMLSYGKNSGDRSGLGFDFKVTGSSSSSVTKFVKALQEPSRKASSDESFGNSCNTTIRSNSVIPFADPNNFIRSKTFTPICHFCGKIGHIRPRCNKLRNENRTKHTTSWISKKSNLKVRFVAQPKGMNRSSKIMPNSIFPNLKQVWKRKETQICLLDKMSPSSAKDNLTYLVAFTALSTCQSDT</sequence>
<reference evidence="3" key="2">
    <citation type="submission" date="2019-10" db="EMBL/GenBank/DDBJ databases">
        <title>A de novo genome assembly of a pear dwarfing rootstock.</title>
        <authorList>
            <person name="Wang F."/>
            <person name="Wang J."/>
            <person name="Li S."/>
            <person name="Zhang Y."/>
            <person name="Fang M."/>
            <person name="Ma L."/>
            <person name="Zhao Y."/>
            <person name="Jiang S."/>
        </authorList>
    </citation>
    <scope>NUCLEOTIDE SEQUENCE [LARGE SCALE GENOMIC DNA]</scope>
</reference>
<evidence type="ECO:0008006" key="4">
    <source>
        <dbReference type="Google" id="ProtNLM"/>
    </source>
</evidence>
<evidence type="ECO:0000313" key="3">
    <source>
        <dbReference type="Proteomes" id="UP000327157"/>
    </source>
</evidence>
<dbReference type="Proteomes" id="UP000327157">
    <property type="component" value="Chromosome 12"/>
</dbReference>
<evidence type="ECO:0000256" key="1">
    <source>
        <dbReference type="SAM" id="Coils"/>
    </source>
</evidence>
<keyword evidence="3" id="KW-1185">Reference proteome</keyword>
<protein>
    <recommendedName>
        <fullName evidence="4">CCHC-type domain-containing protein</fullName>
    </recommendedName>
</protein>
<reference evidence="2 3" key="1">
    <citation type="submission" date="2019-09" db="EMBL/GenBank/DDBJ databases">
        <authorList>
            <person name="Ou C."/>
        </authorList>
    </citation>
    <scope>NUCLEOTIDE SEQUENCE [LARGE SCALE GENOMIC DNA]</scope>
    <source>
        <strain evidence="2">S2</strain>
        <tissue evidence="2">Leaf</tissue>
    </source>
</reference>